<feature type="signal peptide" evidence="7">
    <location>
        <begin position="1"/>
        <end position="21"/>
    </location>
</feature>
<comment type="catalytic activity">
    <reaction evidence="7">
        <text>hydrogencarbonate + H(+) = CO2 + H2O</text>
        <dbReference type="Rhea" id="RHEA:10748"/>
        <dbReference type="ChEBI" id="CHEBI:15377"/>
        <dbReference type="ChEBI" id="CHEBI:15378"/>
        <dbReference type="ChEBI" id="CHEBI:16526"/>
        <dbReference type="ChEBI" id="CHEBI:17544"/>
        <dbReference type="EC" id="4.2.1.1"/>
    </reaction>
</comment>
<evidence type="ECO:0000256" key="3">
    <source>
        <dbReference type="ARBA" id="ARBA00022723"/>
    </source>
</evidence>
<dbReference type="EC" id="4.2.1.1" evidence="2 7"/>
<name>A0AAY4DHL5_9TELE</name>
<keyword evidence="6 7" id="KW-0456">Lyase</keyword>
<feature type="chain" id="PRO_5044048534" description="Carbonic anhydrase" evidence="7">
    <location>
        <begin position="22"/>
        <end position="453"/>
    </location>
</feature>
<dbReference type="InterPro" id="IPR036398">
    <property type="entry name" value="CA_dom_sf"/>
</dbReference>
<gene>
    <name evidence="9" type="primary">CA12</name>
</gene>
<dbReference type="InterPro" id="IPR001148">
    <property type="entry name" value="CA_dom"/>
</dbReference>
<evidence type="ECO:0000256" key="7">
    <source>
        <dbReference type="RuleBase" id="RU367011"/>
    </source>
</evidence>
<protein>
    <recommendedName>
        <fullName evidence="2 7">Carbonic anhydrase</fullName>
        <ecNumber evidence="2 7">4.2.1.1</ecNumber>
    </recommendedName>
</protein>
<dbReference type="PROSITE" id="PS51144">
    <property type="entry name" value="ALPHA_CA_2"/>
    <property type="match status" value="1"/>
</dbReference>
<keyword evidence="10" id="KW-1185">Reference proteome</keyword>
<dbReference type="FunFam" id="3.10.200.10:FF:000003">
    <property type="entry name" value="Carbonic anhydrase 12"/>
    <property type="match status" value="1"/>
</dbReference>
<evidence type="ECO:0000256" key="2">
    <source>
        <dbReference type="ARBA" id="ARBA00012925"/>
    </source>
</evidence>
<keyword evidence="3 7" id="KW-0479">Metal-binding</keyword>
<dbReference type="GeneTree" id="ENSGT00940000159282"/>
<feature type="domain" description="Alpha-carbonic anhydrase" evidence="8">
    <location>
        <begin position="22"/>
        <end position="281"/>
    </location>
</feature>
<evidence type="ECO:0000256" key="5">
    <source>
        <dbReference type="ARBA" id="ARBA00023180"/>
    </source>
</evidence>
<comment type="similarity">
    <text evidence="1 7">Belongs to the alpha-carbonic anhydrase family.</text>
</comment>
<dbReference type="InterPro" id="IPR023561">
    <property type="entry name" value="Carbonic_anhydrase_a-class"/>
</dbReference>
<dbReference type="GO" id="GO:0005886">
    <property type="term" value="C:plasma membrane"/>
    <property type="evidence" value="ECO:0007669"/>
    <property type="project" value="TreeGrafter"/>
</dbReference>
<keyword evidence="7" id="KW-0732">Signal</keyword>
<dbReference type="PANTHER" id="PTHR18952">
    <property type="entry name" value="CARBONIC ANHYDRASE"/>
    <property type="match status" value="1"/>
</dbReference>
<evidence type="ECO:0000259" key="8">
    <source>
        <dbReference type="PROSITE" id="PS51144"/>
    </source>
</evidence>
<organism evidence="9 10">
    <name type="scientific">Denticeps clupeoides</name>
    <name type="common">denticle herring</name>
    <dbReference type="NCBI Taxonomy" id="299321"/>
    <lineage>
        <taxon>Eukaryota</taxon>
        <taxon>Metazoa</taxon>
        <taxon>Chordata</taxon>
        <taxon>Craniata</taxon>
        <taxon>Vertebrata</taxon>
        <taxon>Euteleostomi</taxon>
        <taxon>Actinopterygii</taxon>
        <taxon>Neopterygii</taxon>
        <taxon>Teleostei</taxon>
        <taxon>Clupei</taxon>
        <taxon>Clupeiformes</taxon>
        <taxon>Denticipitoidei</taxon>
        <taxon>Denticipitidae</taxon>
        <taxon>Denticeps</taxon>
    </lineage>
</organism>
<dbReference type="PROSITE" id="PS00162">
    <property type="entry name" value="ALPHA_CA_1"/>
    <property type="match status" value="1"/>
</dbReference>
<dbReference type="Ensembl" id="ENSDCDT00010055139.1">
    <property type="protein sequence ID" value="ENSDCDP00010044995.1"/>
    <property type="gene ID" value="ENSDCDG00010027772.1"/>
</dbReference>
<accession>A0AAY4DHL5</accession>
<keyword evidence="5" id="KW-0325">Glycoprotein</keyword>
<dbReference type="AlphaFoldDB" id="A0AAY4DHL5"/>
<evidence type="ECO:0000313" key="9">
    <source>
        <dbReference type="Ensembl" id="ENSDCDP00010044995.1"/>
    </source>
</evidence>
<evidence type="ECO:0000256" key="4">
    <source>
        <dbReference type="ARBA" id="ARBA00022833"/>
    </source>
</evidence>
<dbReference type="SUPFAM" id="SSF51069">
    <property type="entry name" value="Carbonic anhydrase"/>
    <property type="match status" value="1"/>
</dbReference>
<reference evidence="9" key="2">
    <citation type="submission" date="2025-08" db="UniProtKB">
        <authorList>
            <consortium name="Ensembl"/>
        </authorList>
    </citation>
    <scope>IDENTIFICATION</scope>
</reference>
<dbReference type="Proteomes" id="UP000694580">
    <property type="component" value="Chromosome 17"/>
</dbReference>
<keyword evidence="4 7" id="KW-0862">Zinc</keyword>
<evidence type="ECO:0000313" key="10">
    <source>
        <dbReference type="Proteomes" id="UP000694580"/>
    </source>
</evidence>
<dbReference type="InterPro" id="IPR018338">
    <property type="entry name" value="Carbonic_anhydrase_a-class_CS"/>
</dbReference>
<dbReference type="Gene3D" id="3.10.200.10">
    <property type="entry name" value="Alpha carbonic anhydrase"/>
    <property type="match status" value="1"/>
</dbReference>
<dbReference type="GO" id="GO:0004089">
    <property type="term" value="F:carbonate dehydratase activity"/>
    <property type="evidence" value="ECO:0007669"/>
    <property type="project" value="UniProtKB-UniRule"/>
</dbReference>
<comment type="function">
    <text evidence="7">Reversible hydration of carbon dioxide.</text>
</comment>
<dbReference type="PANTHER" id="PTHR18952:SF19">
    <property type="entry name" value="CARBONIC ANHYDRASE 12"/>
    <property type="match status" value="1"/>
</dbReference>
<reference evidence="9 10" key="1">
    <citation type="submission" date="2020-06" db="EMBL/GenBank/DDBJ databases">
        <authorList>
            <consortium name="Wellcome Sanger Institute Data Sharing"/>
        </authorList>
    </citation>
    <scope>NUCLEOTIDE SEQUENCE [LARGE SCALE GENOMIC DNA]</scope>
</reference>
<sequence length="453" mass="51358">MLCVIMPALVLQFNLLTSVRGAKWTYSGPYGEQSWSRSFPFCGGAFQSPIDFQTPILRYDPALSPIEVKNYNLPPSEQLTMSNNGHSVKLSLPSSMHISSMPYRYSASQLHLHWGSSSLLEGSEHTINGKQFPAELHIVHFNSDKYSNISVALDKSDGLAVLGILIEVGNFNPAFDRFLKYLNGVKFKDQKVQIAAFNIRELLPDGLHEYYRYDGSLTTPPCYPSVLWTVFKNPVTVSRQQFLSLATSLYSSSSQESAPEPLNRNFRKTQLADNRVILVSFQQGRGPHGSLRVVSPLVKRRIIQQLLAGDLADLADEELYKLLPNIRQMPWASNKWIKTKSQQSHYQDRQKNRLNAVFAPKTSQDWQHLGRFDLNEGTIDFSVLKQDVELLTYRAHDQDSLVQSLRNAVFPELNLRSYLSCKSELDLATIRKILSGRRTDEVNEMDQSLTKAL</sequence>
<dbReference type="GO" id="GO:0008270">
    <property type="term" value="F:zinc ion binding"/>
    <property type="evidence" value="ECO:0007669"/>
    <property type="project" value="UniProtKB-UniRule"/>
</dbReference>
<evidence type="ECO:0000256" key="6">
    <source>
        <dbReference type="ARBA" id="ARBA00023239"/>
    </source>
</evidence>
<comment type="cofactor">
    <cofactor evidence="7">
        <name>Zn(2+)</name>
        <dbReference type="ChEBI" id="CHEBI:29105"/>
    </cofactor>
</comment>
<proteinExistence type="inferred from homology"/>
<dbReference type="Pfam" id="PF00194">
    <property type="entry name" value="Carb_anhydrase"/>
    <property type="match status" value="1"/>
</dbReference>
<dbReference type="SMART" id="SM01057">
    <property type="entry name" value="Carb_anhydrase"/>
    <property type="match status" value="1"/>
</dbReference>
<evidence type="ECO:0000256" key="1">
    <source>
        <dbReference type="ARBA" id="ARBA00010718"/>
    </source>
</evidence>
<reference evidence="9" key="3">
    <citation type="submission" date="2025-09" db="UniProtKB">
        <authorList>
            <consortium name="Ensembl"/>
        </authorList>
    </citation>
    <scope>IDENTIFICATION</scope>
</reference>